<comment type="caution">
    <text evidence="9">The sequence shown here is derived from an EMBL/GenBank/DDBJ whole genome shotgun (WGS) entry which is preliminary data.</text>
</comment>
<organism evidence="9 10">
    <name type="scientific">Acetobacter estunensis</name>
    <dbReference type="NCBI Taxonomy" id="104097"/>
    <lineage>
        <taxon>Bacteria</taxon>
        <taxon>Pseudomonadati</taxon>
        <taxon>Pseudomonadota</taxon>
        <taxon>Alphaproteobacteria</taxon>
        <taxon>Acetobacterales</taxon>
        <taxon>Acetobacteraceae</taxon>
        <taxon>Acetobacter</taxon>
    </lineage>
</organism>
<dbReference type="PANTHER" id="PTHR48090:SF1">
    <property type="entry name" value="PROPHAGE BACTOPRENOL GLUCOSYL TRANSFERASE HOMOLOG"/>
    <property type="match status" value="1"/>
</dbReference>
<evidence type="ECO:0000256" key="1">
    <source>
        <dbReference type="ARBA" id="ARBA00004141"/>
    </source>
</evidence>
<dbReference type="InterPro" id="IPR029044">
    <property type="entry name" value="Nucleotide-diphossugar_trans"/>
</dbReference>
<dbReference type="CDD" id="cd04187">
    <property type="entry name" value="DPM1_like_bac"/>
    <property type="match status" value="1"/>
</dbReference>
<dbReference type="Proteomes" id="UP000597459">
    <property type="component" value="Unassembled WGS sequence"/>
</dbReference>
<keyword evidence="3" id="KW-0808">Transferase</keyword>
<dbReference type="GO" id="GO:0016757">
    <property type="term" value="F:glycosyltransferase activity"/>
    <property type="evidence" value="ECO:0007669"/>
    <property type="project" value="UniProtKB-KW"/>
</dbReference>
<evidence type="ECO:0000256" key="6">
    <source>
        <dbReference type="ARBA" id="ARBA00023136"/>
    </source>
</evidence>
<keyword evidence="10" id="KW-1185">Reference proteome</keyword>
<keyword evidence="6 7" id="KW-0472">Membrane</keyword>
<dbReference type="PANTHER" id="PTHR48090">
    <property type="entry name" value="UNDECAPRENYL-PHOSPHATE 4-DEOXY-4-FORMAMIDO-L-ARABINOSE TRANSFERASE-RELATED"/>
    <property type="match status" value="1"/>
</dbReference>
<protein>
    <submittedName>
        <fullName evidence="9">Glycosyltransferase</fullName>
    </submittedName>
</protein>
<evidence type="ECO:0000256" key="3">
    <source>
        <dbReference type="ARBA" id="ARBA00022679"/>
    </source>
</evidence>
<feature type="transmembrane region" description="Helical" evidence="7">
    <location>
        <begin position="241"/>
        <end position="261"/>
    </location>
</feature>
<evidence type="ECO:0000256" key="7">
    <source>
        <dbReference type="SAM" id="Phobius"/>
    </source>
</evidence>
<keyword evidence="5 7" id="KW-1133">Transmembrane helix</keyword>
<dbReference type="GO" id="GO:0005886">
    <property type="term" value="C:plasma membrane"/>
    <property type="evidence" value="ECO:0007669"/>
    <property type="project" value="TreeGrafter"/>
</dbReference>
<dbReference type="InterPro" id="IPR001173">
    <property type="entry name" value="Glyco_trans_2-like"/>
</dbReference>
<evidence type="ECO:0000256" key="5">
    <source>
        <dbReference type="ARBA" id="ARBA00022989"/>
    </source>
</evidence>
<accession>A0A967EEG0</accession>
<gene>
    <name evidence="9" type="ORF">GOB87_13840</name>
</gene>
<sequence length="320" mass="35689">MNDRNAPPLLAVVMPCYNEEAILPHTLGVTTSFLRKGIEDGVIDETSYVLCIDDGSHDRTWEIIRQSSTATPHIRGIKLSRNCGHQNALLAGLKEAFDAQAVVSIDADLQDDIKVIRTMLSAWREGNDVVCGARNNRASDTAFKRGTAGLFYRLMHTMGVDIIPNHADFRLLDRRALDALLRYSERNLFLRGMVPLIGFPSTTVHYARQSRMAGESKYPLRRMIALAIEGITSFSVTPLRFIAFTGVIISVFSAIAILYTICDRLNGHVVRGWASITIAIFFMGGVQMLSLGVIGEYIGKIYLETKRRPRFHIEETTNAQ</sequence>
<reference evidence="9" key="1">
    <citation type="submission" date="2019-11" db="EMBL/GenBank/DDBJ databases">
        <title>Description of new Acetobacter species.</title>
        <authorList>
            <person name="Cleenwerck I."/>
            <person name="Sombolestani A.S."/>
        </authorList>
    </citation>
    <scope>NUCLEOTIDE SEQUENCE</scope>
    <source>
        <strain evidence="9">LMG 1626</strain>
    </source>
</reference>
<evidence type="ECO:0000256" key="4">
    <source>
        <dbReference type="ARBA" id="ARBA00022692"/>
    </source>
</evidence>
<name>A0A967EEG0_9PROT</name>
<comment type="subcellular location">
    <subcellularLocation>
        <location evidence="1">Membrane</location>
        <topology evidence="1">Multi-pass membrane protein</topology>
    </subcellularLocation>
</comment>
<feature type="domain" description="Glycosyltransferase 2-like" evidence="8">
    <location>
        <begin position="12"/>
        <end position="180"/>
    </location>
</feature>
<dbReference type="InterPro" id="IPR050256">
    <property type="entry name" value="Glycosyltransferase_2"/>
</dbReference>
<dbReference type="RefSeq" id="WP_166318099.1">
    <property type="nucleotide sequence ID" value="NZ_WOTH01000043.1"/>
</dbReference>
<feature type="transmembrane region" description="Helical" evidence="7">
    <location>
        <begin position="273"/>
        <end position="298"/>
    </location>
</feature>
<dbReference type="EMBL" id="WOTH01000043">
    <property type="protein sequence ID" value="NHO55015.1"/>
    <property type="molecule type" value="Genomic_DNA"/>
</dbReference>
<keyword evidence="2" id="KW-0328">Glycosyltransferase</keyword>
<dbReference type="SUPFAM" id="SSF53448">
    <property type="entry name" value="Nucleotide-diphospho-sugar transferases"/>
    <property type="match status" value="1"/>
</dbReference>
<keyword evidence="4 7" id="KW-0812">Transmembrane</keyword>
<dbReference type="Gene3D" id="3.90.550.10">
    <property type="entry name" value="Spore Coat Polysaccharide Biosynthesis Protein SpsA, Chain A"/>
    <property type="match status" value="1"/>
</dbReference>
<evidence type="ECO:0000259" key="8">
    <source>
        <dbReference type="Pfam" id="PF00535"/>
    </source>
</evidence>
<dbReference type="Pfam" id="PF00535">
    <property type="entry name" value="Glycos_transf_2"/>
    <property type="match status" value="1"/>
</dbReference>
<dbReference type="AlphaFoldDB" id="A0A967EEG0"/>
<evidence type="ECO:0000256" key="2">
    <source>
        <dbReference type="ARBA" id="ARBA00022676"/>
    </source>
</evidence>
<evidence type="ECO:0000313" key="10">
    <source>
        <dbReference type="Proteomes" id="UP000597459"/>
    </source>
</evidence>
<evidence type="ECO:0000313" key="9">
    <source>
        <dbReference type="EMBL" id="NHO55015.1"/>
    </source>
</evidence>
<proteinExistence type="predicted"/>